<proteinExistence type="inferred from homology"/>
<evidence type="ECO:0000256" key="5">
    <source>
        <dbReference type="ARBA" id="ARBA00022692"/>
    </source>
</evidence>
<evidence type="ECO:0000256" key="1">
    <source>
        <dbReference type="ARBA" id="ARBA00004323"/>
    </source>
</evidence>
<organism evidence="11 12">
    <name type="scientific">Panagrolaimus davidi</name>
    <dbReference type="NCBI Taxonomy" id="227884"/>
    <lineage>
        <taxon>Eukaryota</taxon>
        <taxon>Metazoa</taxon>
        <taxon>Ecdysozoa</taxon>
        <taxon>Nematoda</taxon>
        <taxon>Chromadorea</taxon>
        <taxon>Rhabditida</taxon>
        <taxon>Tylenchina</taxon>
        <taxon>Panagrolaimomorpha</taxon>
        <taxon>Panagrolaimoidea</taxon>
        <taxon>Panagrolaimidae</taxon>
        <taxon>Panagrolaimus</taxon>
    </lineage>
</organism>
<evidence type="ECO:0000256" key="4">
    <source>
        <dbReference type="ARBA" id="ARBA00022679"/>
    </source>
</evidence>
<name>A0A914PHS6_9BILA</name>
<evidence type="ECO:0000256" key="7">
    <source>
        <dbReference type="ARBA" id="ARBA00022989"/>
    </source>
</evidence>
<evidence type="ECO:0000256" key="3">
    <source>
        <dbReference type="ARBA" id="ARBA00022676"/>
    </source>
</evidence>
<dbReference type="Gene3D" id="3.90.550.50">
    <property type="match status" value="1"/>
</dbReference>
<reference evidence="12" key="1">
    <citation type="submission" date="2022-11" db="UniProtKB">
        <authorList>
            <consortium name="WormBaseParasite"/>
        </authorList>
    </citation>
    <scope>IDENTIFICATION</scope>
</reference>
<dbReference type="GO" id="GO:0006493">
    <property type="term" value="P:protein O-linked glycosylation"/>
    <property type="evidence" value="ECO:0007669"/>
    <property type="project" value="TreeGrafter"/>
</dbReference>
<comment type="subcellular location">
    <subcellularLocation>
        <location evidence="1 10">Golgi apparatus membrane</location>
        <topology evidence="1 10">Single-pass type II membrane protein</topology>
    </subcellularLocation>
</comment>
<protein>
    <recommendedName>
        <fullName evidence="10">Hexosyltransferase</fullName>
        <ecNumber evidence="10">2.4.1.-</ecNumber>
    </recommendedName>
</protein>
<evidence type="ECO:0000256" key="6">
    <source>
        <dbReference type="ARBA" id="ARBA00022968"/>
    </source>
</evidence>
<dbReference type="PANTHER" id="PTHR11214">
    <property type="entry name" value="BETA-1,3-N-ACETYLGLUCOSAMINYLTRANSFERASE"/>
    <property type="match status" value="1"/>
</dbReference>
<keyword evidence="11" id="KW-1185">Reference proteome</keyword>
<evidence type="ECO:0000256" key="2">
    <source>
        <dbReference type="ARBA" id="ARBA00008661"/>
    </source>
</evidence>
<keyword evidence="8 10" id="KW-0333">Golgi apparatus</keyword>
<dbReference type="AlphaFoldDB" id="A0A914PHS6"/>
<evidence type="ECO:0000313" key="12">
    <source>
        <dbReference type="WBParaSite" id="PDA_v2.g14340.t1"/>
    </source>
</evidence>
<dbReference type="InterPro" id="IPR002659">
    <property type="entry name" value="Glyco_trans_31"/>
</dbReference>
<keyword evidence="6" id="KW-0735">Signal-anchor</keyword>
<dbReference type="Proteomes" id="UP000887578">
    <property type="component" value="Unplaced"/>
</dbReference>
<keyword evidence="3 10" id="KW-0328">Glycosyltransferase</keyword>
<keyword evidence="9" id="KW-0472">Membrane</keyword>
<sequence length="302" mass="35008">METEQKFRVELKDVNISFNYFGYGIENSCNEKHFVLIATLSRPNAFNLRKGGGILGIVGLKGTDGLPSSITHKFFIGSVSDESLRQTLIKESWQFGDIVFTSIQDAYLNLTLKMNALYQWQQNYCPKVSYLLRADEDTVLDVKRFEYFLYEKFNPLSYVLNDMAIFGHLFHKNPVLRNPNEKWYVPYEGYNVTYYPEYVQGPCYLISSKAIKAILIEAKNHKHITVDDAFYMGIVREKAEISVIDANKHFGYENPILRNEWECDTDGRPFLFNVCDKNGEIEEVPNGYKKTLKTLKELKCDK</sequence>
<dbReference type="PANTHER" id="PTHR11214:SF314">
    <property type="entry name" value="HEXOSYLTRANSFERASE"/>
    <property type="match status" value="1"/>
</dbReference>
<dbReference type="Pfam" id="PF01762">
    <property type="entry name" value="Galactosyl_T"/>
    <property type="match status" value="1"/>
</dbReference>
<keyword evidence="4" id="KW-0808">Transferase</keyword>
<evidence type="ECO:0000256" key="9">
    <source>
        <dbReference type="ARBA" id="ARBA00023136"/>
    </source>
</evidence>
<evidence type="ECO:0000256" key="8">
    <source>
        <dbReference type="ARBA" id="ARBA00023034"/>
    </source>
</evidence>
<dbReference type="WBParaSite" id="PDA_v2.g14340.t1">
    <property type="protein sequence ID" value="PDA_v2.g14340.t1"/>
    <property type="gene ID" value="PDA_v2.g14340"/>
</dbReference>
<keyword evidence="7" id="KW-1133">Transmembrane helix</keyword>
<keyword evidence="5" id="KW-0812">Transmembrane</keyword>
<dbReference type="GO" id="GO:0016758">
    <property type="term" value="F:hexosyltransferase activity"/>
    <property type="evidence" value="ECO:0007669"/>
    <property type="project" value="InterPro"/>
</dbReference>
<dbReference type="EC" id="2.4.1.-" evidence="10"/>
<evidence type="ECO:0000313" key="11">
    <source>
        <dbReference type="Proteomes" id="UP000887578"/>
    </source>
</evidence>
<accession>A0A914PHS6</accession>
<evidence type="ECO:0000256" key="10">
    <source>
        <dbReference type="RuleBase" id="RU363063"/>
    </source>
</evidence>
<dbReference type="GO" id="GO:0000139">
    <property type="term" value="C:Golgi membrane"/>
    <property type="evidence" value="ECO:0007669"/>
    <property type="project" value="UniProtKB-SubCell"/>
</dbReference>
<comment type="similarity">
    <text evidence="2 10">Belongs to the glycosyltransferase 31 family.</text>
</comment>